<dbReference type="PROSITE" id="PS51257">
    <property type="entry name" value="PROKAR_LIPOPROTEIN"/>
    <property type="match status" value="1"/>
</dbReference>
<comment type="caution">
    <text evidence="4">The sequence shown here is derived from an EMBL/GenBank/DDBJ whole genome shotgun (WGS) entry which is preliminary data.</text>
</comment>
<feature type="signal peptide" evidence="2">
    <location>
        <begin position="1"/>
        <end position="23"/>
    </location>
</feature>
<evidence type="ECO:0000256" key="1">
    <source>
        <dbReference type="SAM" id="MobiDB-lite"/>
    </source>
</evidence>
<organism evidence="4 5">
    <name type="scientific">Actinomyces oris</name>
    <dbReference type="NCBI Taxonomy" id="544580"/>
    <lineage>
        <taxon>Bacteria</taxon>
        <taxon>Bacillati</taxon>
        <taxon>Actinomycetota</taxon>
        <taxon>Actinomycetes</taxon>
        <taxon>Actinomycetales</taxon>
        <taxon>Actinomycetaceae</taxon>
        <taxon>Actinomyces</taxon>
    </lineage>
</organism>
<dbReference type="InterPro" id="IPR026004">
    <property type="entry name" value="Septum_form"/>
</dbReference>
<evidence type="ECO:0000313" key="4">
    <source>
        <dbReference type="EMBL" id="OLO46020.1"/>
    </source>
</evidence>
<protein>
    <recommendedName>
        <fullName evidence="3">Septum formation-related domain-containing protein</fullName>
    </recommendedName>
</protein>
<dbReference type="RefSeq" id="WP_075376032.1">
    <property type="nucleotide sequence ID" value="NZ_MSKJ01000003.1"/>
</dbReference>
<proteinExistence type="predicted"/>
<feature type="chain" id="PRO_5038719196" description="Septum formation-related domain-containing protein" evidence="2">
    <location>
        <begin position="24"/>
        <end position="203"/>
    </location>
</feature>
<dbReference type="Pfam" id="PF13845">
    <property type="entry name" value="Septum_form"/>
    <property type="match status" value="1"/>
</dbReference>
<dbReference type="Proteomes" id="UP000186857">
    <property type="component" value="Unassembled WGS sequence"/>
</dbReference>
<sequence length="203" mass="20833">MLTKASPLIALPTALLLALSLSACDEDAVSIPSTRNSSSAEADSTESSKDKEAKDSDDDSSTAPEASASADSSTGAEGDAKTVDISDLKTGNCVTEMVTGTKHGETGTTGAKVVDCSTPHQYEVIGTGQSTASSSTEANTPEEISTVCTPVLKSYVGSPSTAEKYQVAALTPVQSSWDQGDHSFTCFAQNPDDTPLNNSIKNS</sequence>
<dbReference type="OrthoDB" id="3628931at2"/>
<evidence type="ECO:0000313" key="5">
    <source>
        <dbReference type="Proteomes" id="UP000186857"/>
    </source>
</evidence>
<feature type="region of interest" description="Disordered" evidence="1">
    <location>
        <begin position="28"/>
        <end position="86"/>
    </location>
</feature>
<evidence type="ECO:0000259" key="3">
    <source>
        <dbReference type="Pfam" id="PF13845"/>
    </source>
</evidence>
<gene>
    <name evidence="4" type="ORF">BKH29_01885</name>
</gene>
<dbReference type="AlphaFoldDB" id="A0A1Q8VD53"/>
<accession>A0A1Q8VD53</accession>
<feature type="domain" description="Septum formation-related" evidence="3">
    <location>
        <begin position="76"/>
        <end position="186"/>
    </location>
</feature>
<evidence type="ECO:0000256" key="2">
    <source>
        <dbReference type="SAM" id="SignalP"/>
    </source>
</evidence>
<dbReference type="EMBL" id="MSKJ01000003">
    <property type="protein sequence ID" value="OLO46020.1"/>
    <property type="molecule type" value="Genomic_DNA"/>
</dbReference>
<keyword evidence="2" id="KW-0732">Signal</keyword>
<reference evidence="4 5" key="1">
    <citation type="submission" date="2016-12" db="EMBL/GenBank/DDBJ databases">
        <title>Genomic Comparison of strains in the 'Actinomyces naeslundii' Group.</title>
        <authorList>
            <person name="Mughal S.R."/>
            <person name="Do T."/>
            <person name="Gilbert S.C."/>
            <person name="Witherden E.A."/>
            <person name="Didelot X."/>
            <person name="Beighton D."/>
        </authorList>
    </citation>
    <scope>NUCLEOTIDE SEQUENCE [LARGE SCALE GENOMIC DNA]</scope>
    <source>
        <strain evidence="4 5">CCUG 33920</strain>
    </source>
</reference>
<name>A0A1Q8VD53_9ACTO</name>